<dbReference type="Proteomes" id="UP000503178">
    <property type="component" value="Chromatophore Pltd"/>
</dbReference>
<dbReference type="InterPro" id="IPR021751">
    <property type="entry name" value="DUF3318"/>
</dbReference>
<geneLocation type="plastid" evidence="2"/>
<reference evidence="2" key="1">
    <citation type="journal article" date="2017" name="Protist">
        <title>Diversity of the Photosynthetic Paulinella Species, with the Description of Paulinella micropora sp. nov. and the Chromatophore Genome Sequence for strain KR01.</title>
        <authorList>
            <person name="Lhee D."/>
            <person name="Yang E.C."/>
            <person name="Kim J.I."/>
            <person name="Nakayama T."/>
            <person name="Zuccarello G."/>
            <person name="Andersen R.A."/>
            <person name="Yoon H.S."/>
        </authorList>
    </citation>
    <scope>NUCLEOTIDE SEQUENCE</scope>
    <source>
        <strain evidence="3">FK01</strain>
        <strain evidence="2">KR01</strain>
    </source>
</reference>
<dbReference type="Pfam" id="PF11780">
    <property type="entry name" value="DUF3318"/>
    <property type="match status" value="1"/>
</dbReference>
<organism evidence="2">
    <name type="scientific">Paulinella micropora</name>
    <dbReference type="NCBI Taxonomy" id="1928728"/>
    <lineage>
        <taxon>Eukaryota</taxon>
        <taxon>Sar</taxon>
        <taxon>Rhizaria</taxon>
        <taxon>Cercozoa</taxon>
        <taxon>Imbricatea</taxon>
        <taxon>Silicofilosea</taxon>
        <taxon>Euglyphida</taxon>
        <taxon>Paulinellidae</taxon>
        <taxon>Paulinella</taxon>
    </lineage>
</organism>
<evidence type="ECO:0008006" key="7">
    <source>
        <dbReference type="Google" id="ProtNLM"/>
    </source>
</evidence>
<evidence type="ECO:0000313" key="4">
    <source>
        <dbReference type="EMBL" id="AXY63721.1"/>
    </source>
</evidence>
<reference evidence="4" key="2">
    <citation type="submission" date="2018-02" db="EMBL/GenBank/DDBJ databases">
        <title>Genome reduction pattern in chromatophore genome of Paulinella.</title>
        <authorList>
            <person name="Lhee D."/>
            <person name="Yoon H.S."/>
        </authorList>
    </citation>
    <scope>NUCLEOTIDE SEQUENCE</scope>
    <source>
        <strain evidence="4">NZ27</strain>
    </source>
</reference>
<dbReference type="EMBL" id="KX897545">
    <property type="protein sequence ID" value="APP88559.1"/>
    <property type="molecule type" value="Genomic_DNA"/>
</dbReference>
<name>A0A1L5YCZ7_9EUKA</name>
<evidence type="ECO:0000313" key="6">
    <source>
        <dbReference type="Proteomes" id="UP000503178"/>
    </source>
</evidence>
<evidence type="ECO:0000313" key="3">
    <source>
        <dbReference type="EMBL" id="AQX45326.1"/>
    </source>
</evidence>
<feature type="compositionally biased region" description="Polar residues" evidence="1">
    <location>
        <begin position="206"/>
        <end position="221"/>
    </location>
</feature>
<dbReference type="EMBL" id="MG976688">
    <property type="protein sequence ID" value="AXY63721.1"/>
    <property type="molecule type" value="Genomic_DNA"/>
</dbReference>
<gene>
    <name evidence="5" type="primary">MYN1_Chr_721</name>
    <name evidence="2" type="ORF">PCKR_795</name>
    <name evidence="3" type="ORF">PFK_795</name>
    <name evidence="4" type="ORF">PMNZ_802</name>
    <name evidence="5" type="ORF">PMYN1_Chma740</name>
</gene>
<evidence type="ECO:0000256" key="1">
    <source>
        <dbReference type="SAM" id="MobiDB-lite"/>
    </source>
</evidence>
<keyword evidence="2" id="KW-0934">Plastid</keyword>
<dbReference type="EMBL" id="KY124271">
    <property type="protein sequence ID" value="AQX45326.1"/>
    <property type="molecule type" value="Genomic_DNA"/>
</dbReference>
<dbReference type="EMBL" id="LC490351">
    <property type="protein sequence ID" value="BBL86545.1"/>
    <property type="molecule type" value="Genomic_DNA"/>
</dbReference>
<proteinExistence type="predicted"/>
<protein>
    <recommendedName>
        <fullName evidence="7">Thylakoid membrane protein</fullName>
    </recommendedName>
</protein>
<dbReference type="AlphaFoldDB" id="A0A1L5YCZ7"/>
<keyword evidence="6" id="KW-1185">Reference proteome</keyword>
<evidence type="ECO:0000313" key="5">
    <source>
        <dbReference type="EMBL" id="BBL86545.1"/>
    </source>
</evidence>
<accession>A0A1L5YCZ7</accession>
<evidence type="ECO:0000313" key="2">
    <source>
        <dbReference type="EMBL" id="APP88559.1"/>
    </source>
</evidence>
<sequence>MGRLRGQTVKSMSELQRLKGLLPPEMQSWVFVEAAASLDPFLITIEEIGQDEVEIQIDLDKWEPLAIDHRNLLFWHEVGRIQEDAVPRDGWEMAALAIGLGGSIGELWIQDGLLLLTALALSGFAGYRLYLKNNSEKRLQDAIAADERAIDLACRFGYTLPNAYKSLGGALKEQLEQTRKKKRSFYEDRLEALRKSASKARAEMAQQKSTQQPTTVENVYE</sequence>
<feature type="region of interest" description="Disordered" evidence="1">
    <location>
        <begin position="198"/>
        <end position="221"/>
    </location>
</feature>
<reference evidence="5 6" key="3">
    <citation type="submission" date="2019-06" db="EMBL/GenBank/DDBJ databases">
        <title>A hidden player of endosymbiotic evolution: DNA virus triggered massive gene transfer.</title>
        <authorList>
            <person name="Matsuo M."/>
            <person name="Katahata A."/>
            <person name="Tachikawa M."/>
            <person name="Minakuchi Y."/>
            <person name="Noguchi H."/>
            <person name="Toyoda A."/>
            <person name="Fujiyama A."/>
            <person name="Suzuki Y."/>
            <person name="Satoh S."/>
            <person name="Nakayama T."/>
            <person name="Kamikawa R."/>
            <person name="Nomura M."/>
            <person name="Inagaki Y."/>
            <person name="Ishida K."/>
            <person name="Obokata J."/>
        </authorList>
    </citation>
    <scope>NUCLEOTIDE SEQUENCE [LARGE SCALE GENOMIC DNA]</scope>
    <source>
        <strain evidence="5 6">MYN1</strain>
    </source>
</reference>